<keyword evidence="2" id="KW-0460">Magnesium</keyword>
<dbReference type="SMART" id="SM00332">
    <property type="entry name" value="PP2Cc"/>
    <property type="match status" value="1"/>
</dbReference>
<keyword evidence="2" id="KW-0464">Manganese</keyword>
<comment type="similarity">
    <text evidence="1 2">Belongs to the PP2C family.</text>
</comment>
<dbReference type="Gene3D" id="3.60.40.10">
    <property type="entry name" value="PPM-type phosphatase domain"/>
    <property type="match status" value="1"/>
</dbReference>
<keyword evidence="6" id="KW-1185">Reference proteome</keyword>
<dbReference type="PANTHER" id="PTHR12320">
    <property type="entry name" value="PROTEIN PHOSPHATASE 2C"/>
    <property type="match status" value="1"/>
</dbReference>
<evidence type="ECO:0000313" key="5">
    <source>
        <dbReference type="EMBL" id="CBY32465.1"/>
    </source>
</evidence>
<protein>
    <recommendedName>
        <fullName evidence="2">Protein phosphatase</fullName>
        <ecNumber evidence="2">3.1.3.16</ecNumber>
    </recommendedName>
</protein>
<evidence type="ECO:0000313" key="4">
    <source>
        <dbReference type="EMBL" id="CBY20951.1"/>
    </source>
</evidence>
<dbReference type="InterPro" id="IPR001932">
    <property type="entry name" value="PPM-type_phosphatase-like_dom"/>
</dbReference>
<evidence type="ECO:0000256" key="2">
    <source>
        <dbReference type="RuleBase" id="RU366020"/>
    </source>
</evidence>
<proteinExistence type="inferred from homology"/>
<accession>E4WQR0</accession>
<dbReference type="OrthoDB" id="60843at2759"/>
<evidence type="ECO:0000313" key="6">
    <source>
        <dbReference type="Proteomes" id="UP000001307"/>
    </source>
</evidence>
<feature type="domain" description="PPM-type phosphatase" evidence="3">
    <location>
        <begin position="36"/>
        <end position="287"/>
    </location>
</feature>
<dbReference type="Proteomes" id="UP000011014">
    <property type="component" value="Unassembled WGS sequence"/>
</dbReference>
<reference evidence="4" key="1">
    <citation type="journal article" date="2010" name="Science">
        <title>Plasticity of animal genome architecture unmasked by rapid evolution of a pelagic tunicate.</title>
        <authorList>
            <person name="Denoeud F."/>
            <person name="Henriet S."/>
            <person name="Mungpakdee S."/>
            <person name="Aury J.M."/>
            <person name="Da Silva C."/>
            <person name="Brinkmann H."/>
            <person name="Mikhaleva J."/>
            <person name="Olsen L.C."/>
            <person name="Jubin C."/>
            <person name="Canestro C."/>
            <person name="Bouquet J.M."/>
            <person name="Danks G."/>
            <person name="Poulain J."/>
            <person name="Campsteijn C."/>
            <person name="Adamski M."/>
            <person name="Cross I."/>
            <person name="Yadetie F."/>
            <person name="Muffato M."/>
            <person name="Louis A."/>
            <person name="Butcher S."/>
            <person name="Tsagkogeorga G."/>
            <person name="Konrad A."/>
            <person name="Singh S."/>
            <person name="Jensen M.F."/>
            <person name="Cong E.H."/>
            <person name="Eikeseth-Otteraa H."/>
            <person name="Noel B."/>
            <person name="Anthouard V."/>
            <person name="Porcel B.M."/>
            <person name="Kachouri-Lafond R."/>
            <person name="Nishino A."/>
            <person name="Ugolini M."/>
            <person name="Chourrout P."/>
            <person name="Nishida H."/>
            <person name="Aasland R."/>
            <person name="Huzurbazar S."/>
            <person name="Westhof E."/>
            <person name="Delsuc F."/>
            <person name="Lehrach H."/>
            <person name="Reinhardt R."/>
            <person name="Weissenbach J."/>
            <person name="Roy S.W."/>
            <person name="Artiguenave F."/>
            <person name="Postlethwait J.H."/>
            <person name="Manak J.R."/>
            <person name="Thompson E.M."/>
            <person name="Jaillon O."/>
            <person name="Du Pasquier L."/>
            <person name="Boudinot P."/>
            <person name="Liberles D.A."/>
            <person name="Volff J.N."/>
            <person name="Philippe H."/>
            <person name="Lenhard B."/>
            <person name="Roest Crollius H."/>
            <person name="Wincker P."/>
            <person name="Chourrout D."/>
        </authorList>
    </citation>
    <scope>NUCLEOTIDE SEQUENCE [LARGE SCALE GENOMIC DNA]</scope>
</reference>
<dbReference type="EC" id="3.1.3.16" evidence="2"/>
<dbReference type="PANTHER" id="PTHR12320:SF1">
    <property type="entry name" value="PROTEIN PHOSPHATASE PTC7 HOMOLOG"/>
    <property type="match status" value="1"/>
</dbReference>
<keyword evidence="2" id="KW-0904">Protein phosphatase</keyword>
<dbReference type="Proteomes" id="UP000001307">
    <property type="component" value="Unassembled WGS sequence"/>
</dbReference>
<dbReference type="GO" id="GO:0046872">
    <property type="term" value="F:metal ion binding"/>
    <property type="evidence" value="ECO:0007669"/>
    <property type="project" value="UniProtKB-UniRule"/>
</dbReference>
<keyword evidence="2" id="KW-0378">Hydrolase</keyword>
<gene>
    <name evidence="4" type="ORF">GSOID_T00000960001</name>
    <name evidence="5" type="ORF">GSOID_T00031802001</name>
</gene>
<dbReference type="InterPro" id="IPR036457">
    <property type="entry name" value="PPM-type-like_dom_sf"/>
</dbReference>
<dbReference type="SUPFAM" id="SSF81606">
    <property type="entry name" value="PP2C-like"/>
    <property type="match status" value="1"/>
</dbReference>
<comment type="catalytic activity">
    <reaction evidence="2">
        <text>O-phospho-L-threonyl-[protein] + H2O = L-threonyl-[protein] + phosphate</text>
        <dbReference type="Rhea" id="RHEA:47004"/>
        <dbReference type="Rhea" id="RHEA-COMP:11060"/>
        <dbReference type="Rhea" id="RHEA-COMP:11605"/>
        <dbReference type="ChEBI" id="CHEBI:15377"/>
        <dbReference type="ChEBI" id="CHEBI:30013"/>
        <dbReference type="ChEBI" id="CHEBI:43474"/>
        <dbReference type="ChEBI" id="CHEBI:61977"/>
        <dbReference type="EC" id="3.1.3.16"/>
    </reaction>
</comment>
<evidence type="ECO:0000259" key="3">
    <source>
        <dbReference type="PROSITE" id="PS51746"/>
    </source>
</evidence>
<dbReference type="Pfam" id="PF07228">
    <property type="entry name" value="SpoIIE"/>
    <property type="match status" value="1"/>
</dbReference>
<dbReference type="InParanoid" id="E4WQR0"/>
<dbReference type="EMBL" id="FN653015">
    <property type="protein sequence ID" value="CBY20951.1"/>
    <property type="molecule type" value="Genomic_DNA"/>
</dbReference>
<sequence length="289" mass="31397">MLSVFRRAILGNRKVSVVTGIAGYSKASYEKLGMLVLGAEEEGNSYGNVGEDAFFLKKTLGPVDNYGVADGVGGWRTKGVDPSIFSGTLMLVCKEESERVENQRELLAKAMDIMNAVHESGEKDLQGSSTAVLLSVNKEEDHVSLANLGDSGFVHIRAGKVESRSKDQTHYFNCPYQLSVKLKGSQSISDNPLDADEYELTVKPDDVLITATDGLLDNVPQEMICGIMDGATADNLGEKLEELCQVTLAISLDENYMSPFALEARKQGYEREKGGKLDDLTIVANLFQA</sequence>
<comment type="catalytic activity">
    <reaction evidence="2">
        <text>O-phospho-L-seryl-[protein] + H2O = L-seryl-[protein] + phosphate</text>
        <dbReference type="Rhea" id="RHEA:20629"/>
        <dbReference type="Rhea" id="RHEA-COMP:9863"/>
        <dbReference type="Rhea" id="RHEA-COMP:11604"/>
        <dbReference type="ChEBI" id="CHEBI:15377"/>
        <dbReference type="ChEBI" id="CHEBI:29999"/>
        <dbReference type="ChEBI" id="CHEBI:43474"/>
        <dbReference type="ChEBI" id="CHEBI:83421"/>
        <dbReference type="EC" id="3.1.3.16"/>
    </reaction>
</comment>
<comment type="cofactor">
    <cofactor evidence="2">
        <name>Mn(2+)</name>
        <dbReference type="ChEBI" id="CHEBI:29035"/>
    </cofactor>
</comment>
<dbReference type="SMART" id="SM00331">
    <property type="entry name" value="PP2C_SIG"/>
    <property type="match status" value="1"/>
</dbReference>
<evidence type="ECO:0000256" key="1">
    <source>
        <dbReference type="ARBA" id="ARBA00006702"/>
    </source>
</evidence>
<dbReference type="InterPro" id="IPR039123">
    <property type="entry name" value="PPTC7"/>
</dbReference>
<dbReference type="AlphaFoldDB" id="E4WQR0"/>
<organism evidence="4">
    <name type="scientific">Oikopleura dioica</name>
    <name type="common">Tunicate</name>
    <dbReference type="NCBI Taxonomy" id="34765"/>
    <lineage>
        <taxon>Eukaryota</taxon>
        <taxon>Metazoa</taxon>
        <taxon>Chordata</taxon>
        <taxon>Tunicata</taxon>
        <taxon>Appendicularia</taxon>
        <taxon>Copelata</taxon>
        <taxon>Oikopleuridae</taxon>
        <taxon>Oikopleura</taxon>
    </lineage>
</organism>
<dbReference type="GO" id="GO:0004722">
    <property type="term" value="F:protein serine/threonine phosphatase activity"/>
    <property type="evidence" value="ECO:0007669"/>
    <property type="project" value="UniProtKB-EC"/>
</dbReference>
<name>E4WQR0_OIKDI</name>
<dbReference type="EMBL" id="FN654355">
    <property type="protein sequence ID" value="CBY32465.1"/>
    <property type="molecule type" value="Genomic_DNA"/>
</dbReference>
<comment type="cofactor">
    <cofactor evidence="2">
        <name>Mg(2+)</name>
        <dbReference type="ChEBI" id="CHEBI:18420"/>
    </cofactor>
</comment>
<dbReference type="PROSITE" id="PS51746">
    <property type="entry name" value="PPM_2"/>
    <property type="match status" value="1"/>
</dbReference>
<keyword evidence="2" id="KW-0479">Metal-binding</keyword>